<dbReference type="Gene3D" id="3.40.50.80">
    <property type="entry name" value="Nucleotide-binding domain of ferredoxin-NADP reductase (FNR) module"/>
    <property type="match status" value="1"/>
</dbReference>
<keyword evidence="5" id="KW-0288">FMN</keyword>
<evidence type="ECO:0000259" key="12">
    <source>
        <dbReference type="PROSITE" id="PS51384"/>
    </source>
</evidence>
<feature type="domain" description="FAD-binding FR-type" evidence="12">
    <location>
        <begin position="219"/>
        <end position="421"/>
    </location>
</feature>
<evidence type="ECO:0000256" key="5">
    <source>
        <dbReference type="ARBA" id="ARBA00022643"/>
    </source>
</evidence>
<name>A0A5B8V538_9BACT</name>
<keyword evidence="14" id="KW-1185">Reference proteome</keyword>
<dbReference type="EMBL" id="CP042435">
    <property type="protein sequence ID" value="QEC66289.1"/>
    <property type="molecule type" value="Genomic_DNA"/>
</dbReference>
<keyword evidence="7" id="KW-0521">NADP</keyword>
<dbReference type="InterPro" id="IPR017938">
    <property type="entry name" value="Riboflavin_synthase-like_b-brl"/>
</dbReference>
<dbReference type="PANTHER" id="PTHR19384:SF128">
    <property type="entry name" value="NADPH OXIDOREDUCTASE A"/>
    <property type="match status" value="1"/>
</dbReference>
<comment type="catalytic activity">
    <reaction evidence="10">
        <text>hydrogen sulfide + 3 NADP(+) + 3 H2O = sulfite + 3 NADPH + 4 H(+)</text>
        <dbReference type="Rhea" id="RHEA:13801"/>
        <dbReference type="ChEBI" id="CHEBI:15377"/>
        <dbReference type="ChEBI" id="CHEBI:15378"/>
        <dbReference type="ChEBI" id="CHEBI:17359"/>
        <dbReference type="ChEBI" id="CHEBI:29919"/>
        <dbReference type="ChEBI" id="CHEBI:57783"/>
        <dbReference type="ChEBI" id="CHEBI:58349"/>
        <dbReference type="EC" id="1.8.1.2"/>
    </reaction>
</comment>
<dbReference type="InterPro" id="IPR001094">
    <property type="entry name" value="Flavdoxin-like"/>
</dbReference>
<dbReference type="SUPFAM" id="SSF52343">
    <property type="entry name" value="Ferredoxin reductase-like, C-terminal NADP-linked domain"/>
    <property type="match status" value="1"/>
</dbReference>
<reference evidence="13 14" key="1">
    <citation type="journal article" date="2016" name="Int. J. Syst. Evol. Microbiol.">
        <title>Panacibacter ginsenosidivorans gen. nov., sp. nov., with ginsenoside converting activity isolated from soil of a ginseng field.</title>
        <authorList>
            <person name="Siddiqi M.Z."/>
            <person name="Muhammad Shafi S."/>
            <person name="Choi K.D."/>
            <person name="Im W.T."/>
        </authorList>
    </citation>
    <scope>NUCLEOTIDE SEQUENCE [LARGE SCALE GENOMIC DNA]</scope>
    <source>
        <strain evidence="13 14">Gsoil1550</strain>
    </source>
</reference>
<evidence type="ECO:0000256" key="6">
    <source>
        <dbReference type="ARBA" id="ARBA00022827"/>
    </source>
</evidence>
<dbReference type="SUPFAM" id="SSF52218">
    <property type="entry name" value="Flavoproteins"/>
    <property type="match status" value="1"/>
</dbReference>
<dbReference type="GO" id="GO:0010181">
    <property type="term" value="F:FMN binding"/>
    <property type="evidence" value="ECO:0007669"/>
    <property type="project" value="InterPro"/>
</dbReference>
<dbReference type="Proteomes" id="UP000321533">
    <property type="component" value="Chromosome"/>
</dbReference>
<sequence length="571" mass="63789">MLAGPKLQMLHELAKGASRDELMWISGYIAALTGQPIMVETPANEFVQDASFVMPACTIVYGTETGNSKKVATDFGNRLKKQGVQAKIKSLDQYRLNDLAKESYMIVVISTQGDGEPPAAAKKFYDYIHQNDVALSQLKYAVLALGDTAYPLFCQAGEDVDKRLHFLGGRRIVQMKKCDTDFEADANAWIDELITAALAVGGVTNGTPGVKSKPAKTGKKFYDGTVVTTINLNDRGSNKETYHIEIATEEAISYQPGDAIGIVAKNNAASVKKILDLLSLKGNEEFQFRDQTYKAEELFNSKINIQHLPERIIQHYASLSGKEIPNIKMDLADLLRIYPADKKWNVQQLVAILEPIAPRLYSVASSPASHGENEVHITVSRDHFSVDGQKRFGLCSDYLSQLKENDTLQVYVQKNNAFRLPDTKTDVIMIGPGTGIAPFRSFLFERDAQGAEGRNWLFFGDQHFVTDFLYQTDLQGLRDTGVLTKLNLAFSRDQKEKVYVQHKMQQHAKDLFEWIEGGAQIYICGCKDPMSYDVEKTLFNIIAQEKNISGEAAQEYLNAMKEAGRYHKDVY</sequence>
<dbReference type="AlphaFoldDB" id="A0A5B8V538"/>
<evidence type="ECO:0000256" key="10">
    <source>
        <dbReference type="ARBA" id="ARBA00052219"/>
    </source>
</evidence>
<dbReference type="Pfam" id="PF00667">
    <property type="entry name" value="FAD_binding_1"/>
    <property type="match status" value="2"/>
</dbReference>
<dbReference type="PROSITE" id="PS50902">
    <property type="entry name" value="FLAVODOXIN_LIKE"/>
    <property type="match status" value="1"/>
</dbReference>
<keyword evidence="6" id="KW-0274">FAD</keyword>
<accession>A0A5B8V538</accession>
<dbReference type="PANTHER" id="PTHR19384">
    <property type="entry name" value="NITRIC OXIDE SYNTHASE-RELATED"/>
    <property type="match status" value="1"/>
</dbReference>
<dbReference type="InterPro" id="IPR023173">
    <property type="entry name" value="NADPH_Cyt_P450_Rdtase_alpha"/>
</dbReference>
<evidence type="ECO:0000256" key="8">
    <source>
        <dbReference type="ARBA" id="ARBA00023002"/>
    </source>
</evidence>
<keyword evidence="9" id="KW-0028">Amino-acid biosynthesis</keyword>
<dbReference type="GO" id="GO:0019344">
    <property type="term" value="P:cysteine biosynthetic process"/>
    <property type="evidence" value="ECO:0007669"/>
    <property type="project" value="UniProtKB-KW"/>
</dbReference>
<dbReference type="InterPro" id="IPR003097">
    <property type="entry name" value="CysJ-like_FAD-binding"/>
</dbReference>
<dbReference type="EC" id="1.8.1.2" evidence="3"/>
<evidence type="ECO:0000313" key="14">
    <source>
        <dbReference type="Proteomes" id="UP000321533"/>
    </source>
</evidence>
<dbReference type="InterPro" id="IPR029039">
    <property type="entry name" value="Flavoprotein-like_sf"/>
</dbReference>
<evidence type="ECO:0000313" key="13">
    <source>
        <dbReference type="EMBL" id="QEC66289.1"/>
    </source>
</evidence>
<dbReference type="InterPro" id="IPR001709">
    <property type="entry name" value="Flavoprot_Pyr_Nucl_cyt_Rdtase"/>
</dbReference>
<dbReference type="Pfam" id="PF00175">
    <property type="entry name" value="NAD_binding_1"/>
    <property type="match status" value="1"/>
</dbReference>
<keyword evidence="4" id="KW-0285">Flavoprotein</keyword>
<gene>
    <name evidence="13" type="ORF">FRZ67_02825</name>
</gene>
<dbReference type="InterPro" id="IPR001433">
    <property type="entry name" value="OxRdtase_FAD/NAD-bd"/>
</dbReference>
<evidence type="ECO:0000259" key="11">
    <source>
        <dbReference type="PROSITE" id="PS50902"/>
    </source>
</evidence>
<dbReference type="PRINTS" id="PR00371">
    <property type="entry name" value="FPNCR"/>
</dbReference>
<evidence type="ECO:0000256" key="3">
    <source>
        <dbReference type="ARBA" id="ARBA00012604"/>
    </source>
</evidence>
<dbReference type="GO" id="GO:0004783">
    <property type="term" value="F:sulfite reductase (NADPH) activity"/>
    <property type="evidence" value="ECO:0007669"/>
    <property type="project" value="UniProtKB-EC"/>
</dbReference>
<dbReference type="Gene3D" id="2.40.30.10">
    <property type="entry name" value="Translation factors"/>
    <property type="match status" value="1"/>
</dbReference>
<dbReference type="KEGG" id="pgin:FRZ67_02825"/>
<dbReference type="GO" id="GO:0005829">
    <property type="term" value="C:cytosol"/>
    <property type="evidence" value="ECO:0007669"/>
    <property type="project" value="TreeGrafter"/>
</dbReference>
<dbReference type="InterPro" id="IPR017927">
    <property type="entry name" value="FAD-bd_FR_type"/>
</dbReference>
<comment type="cofactor">
    <cofactor evidence="1">
        <name>FMN</name>
        <dbReference type="ChEBI" id="CHEBI:58210"/>
    </cofactor>
</comment>
<dbReference type="SUPFAM" id="SSF63380">
    <property type="entry name" value="Riboflavin synthase domain-like"/>
    <property type="match status" value="1"/>
</dbReference>
<dbReference type="Gene3D" id="3.40.50.360">
    <property type="match status" value="1"/>
</dbReference>
<comment type="cofactor">
    <cofactor evidence="2">
        <name>FAD</name>
        <dbReference type="ChEBI" id="CHEBI:57692"/>
    </cofactor>
</comment>
<keyword evidence="9" id="KW-0198">Cysteine biosynthesis</keyword>
<evidence type="ECO:0000256" key="1">
    <source>
        <dbReference type="ARBA" id="ARBA00001917"/>
    </source>
</evidence>
<evidence type="ECO:0000256" key="7">
    <source>
        <dbReference type="ARBA" id="ARBA00022857"/>
    </source>
</evidence>
<dbReference type="PROSITE" id="PS51384">
    <property type="entry name" value="FAD_FR"/>
    <property type="match status" value="1"/>
</dbReference>
<protein>
    <recommendedName>
        <fullName evidence="3">assimilatory sulfite reductase (NADPH)</fullName>
        <ecNumber evidence="3">1.8.1.2</ecNumber>
    </recommendedName>
</protein>
<proteinExistence type="predicted"/>
<dbReference type="OrthoDB" id="9789468at2"/>
<dbReference type="PRINTS" id="PR00369">
    <property type="entry name" value="FLAVODOXIN"/>
</dbReference>
<evidence type="ECO:0000256" key="9">
    <source>
        <dbReference type="ARBA" id="ARBA00023192"/>
    </source>
</evidence>
<evidence type="ECO:0000256" key="4">
    <source>
        <dbReference type="ARBA" id="ARBA00022630"/>
    </source>
</evidence>
<dbReference type="Gene3D" id="1.20.990.10">
    <property type="entry name" value="NADPH-cytochrome p450 Reductase, Chain A, domain 3"/>
    <property type="match status" value="1"/>
</dbReference>
<dbReference type="InterPro" id="IPR039261">
    <property type="entry name" value="FNR_nucleotide-bd"/>
</dbReference>
<feature type="domain" description="Flavodoxin-like" evidence="11">
    <location>
        <begin position="57"/>
        <end position="194"/>
    </location>
</feature>
<dbReference type="FunFam" id="3.40.50.80:FF:000001">
    <property type="entry name" value="NADPH--cytochrome P450 reductase 1"/>
    <property type="match status" value="1"/>
</dbReference>
<organism evidence="13 14">
    <name type="scientific">Panacibacter ginsenosidivorans</name>
    <dbReference type="NCBI Taxonomy" id="1813871"/>
    <lineage>
        <taxon>Bacteria</taxon>
        <taxon>Pseudomonadati</taxon>
        <taxon>Bacteroidota</taxon>
        <taxon>Chitinophagia</taxon>
        <taxon>Chitinophagales</taxon>
        <taxon>Chitinophagaceae</taxon>
        <taxon>Panacibacter</taxon>
    </lineage>
</organism>
<keyword evidence="8" id="KW-0560">Oxidoreductase</keyword>
<dbReference type="Pfam" id="PF00258">
    <property type="entry name" value="Flavodoxin_1"/>
    <property type="match status" value="1"/>
</dbReference>
<dbReference type="GO" id="GO:0050660">
    <property type="term" value="F:flavin adenine dinucleotide binding"/>
    <property type="evidence" value="ECO:0007669"/>
    <property type="project" value="TreeGrafter"/>
</dbReference>
<dbReference type="RefSeq" id="WP_147188089.1">
    <property type="nucleotide sequence ID" value="NZ_CP042435.1"/>
</dbReference>
<evidence type="ECO:0000256" key="2">
    <source>
        <dbReference type="ARBA" id="ARBA00001974"/>
    </source>
</evidence>
<dbReference type="InterPro" id="IPR008254">
    <property type="entry name" value="Flavodoxin/NO_synth"/>
</dbReference>